<organism evidence="1 2">
    <name type="scientific">Prauserella muralis</name>
    <dbReference type="NCBI Taxonomy" id="588067"/>
    <lineage>
        <taxon>Bacteria</taxon>
        <taxon>Bacillati</taxon>
        <taxon>Actinomycetota</taxon>
        <taxon>Actinomycetes</taxon>
        <taxon>Pseudonocardiales</taxon>
        <taxon>Pseudonocardiaceae</taxon>
        <taxon>Prauserella</taxon>
    </lineage>
</organism>
<keyword evidence="2" id="KW-1185">Reference proteome</keyword>
<dbReference type="Proteomes" id="UP000249915">
    <property type="component" value="Unassembled WGS sequence"/>
</dbReference>
<sequence>MLYIVLILVLAALGLVVTALITADSLWAWISIGLSVLAGLLLLADWLRRRSAGAANAEDTARAEDAASDDEDAESSASTSGEQDGGSVGEAASSPKEPPTAMLPASGELKAPSGDPAEEETDAADLLIVSELEAEVLVVDEYPRYHLAECSWLKDKDTIPLPVREARELGFTPCAVCGPDASLAAAHRNNDKRKSKK</sequence>
<reference evidence="1 2" key="1">
    <citation type="submission" date="2016-07" db="EMBL/GenBank/DDBJ databases">
        <title>Draft genome sequence of Prauserella muralis DSM 45305, isolated from a mould-covered wall in an indoor environment.</title>
        <authorList>
            <person name="Ruckert C."/>
            <person name="Albersmeier A."/>
            <person name="Jiang C.-L."/>
            <person name="Jiang Y."/>
            <person name="Kalinowski J."/>
            <person name="Schneider O."/>
            <person name="Winkler A."/>
            <person name="Zotchev S.B."/>
        </authorList>
    </citation>
    <scope>NUCLEOTIDE SEQUENCE [LARGE SCALE GENOMIC DNA]</scope>
    <source>
        <strain evidence="1 2">DSM 45305</strain>
    </source>
</reference>
<protein>
    <submittedName>
        <fullName evidence="1">Uncharacterized protein</fullName>
    </submittedName>
</protein>
<evidence type="ECO:0000313" key="2">
    <source>
        <dbReference type="Proteomes" id="UP000249915"/>
    </source>
</evidence>
<dbReference type="AlphaFoldDB" id="A0A2V4AIP6"/>
<proteinExistence type="predicted"/>
<comment type="caution">
    <text evidence="1">The sequence shown here is derived from an EMBL/GenBank/DDBJ whole genome shotgun (WGS) entry which is preliminary data.</text>
</comment>
<dbReference type="EMBL" id="MASW01000007">
    <property type="protein sequence ID" value="PXY19511.1"/>
    <property type="molecule type" value="Genomic_DNA"/>
</dbReference>
<accession>A0A2V4AIP6</accession>
<dbReference type="OrthoDB" id="3638805at2"/>
<evidence type="ECO:0000313" key="1">
    <source>
        <dbReference type="EMBL" id="PXY19511.1"/>
    </source>
</evidence>
<gene>
    <name evidence="1" type="ORF">BAY60_32785</name>
</gene>
<name>A0A2V4AIP6_9PSEU</name>
<dbReference type="RefSeq" id="WP_112285437.1">
    <property type="nucleotide sequence ID" value="NZ_MASW01000007.1"/>
</dbReference>